<feature type="compositionally biased region" description="Basic and acidic residues" evidence="1">
    <location>
        <begin position="227"/>
        <end position="236"/>
    </location>
</feature>
<feature type="region of interest" description="Disordered" evidence="1">
    <location>
        <begin position="207"/>
        <end position="236"/>
    </location>
</feature>
<name>A0A497X918_9PROT</name>
<gene>
    <name evidence="3" type="ORF">DFR35_2506</name>
</gene>
<dbReference type="CDD" id="cd01454">
    <property type="entry name" value="vWA_norD_type"/>
    <property type="match status" value="1"/>
</dbReference>
<protein>
    <submittedName>
        <fullName evidence="3">Nitric oxide reductase NorD protein</fullName>
    </submittedName>
</protein>
<accession>A0A497X918</accession>
<dbReference type="EMBL" id="RCCI01000007">
    <property type="protein sequence ID" value="RLJ62690.1"/>
    <property type="molecule type" value="Genomic_DNA"/>
</dbReference>
<feature type="region of interest" description="Disordered" evidence="1">
    <location>
        <begin position="271"/>
        <end position="290"/>
    </location>
</feature>
<reference evidence="3 4" key="1">
    <citation type="submission" date="2018-10" db="EMBL/GenBank/DDBJ databases">
        <title>Genomic Encyclopedia of Type Strains, Phase IV (KMG-IV): sequencing the most valuable type-strain genomes for metagenomic binning, comparative biology and taxonomic classification.</title>
        <authorList>
            <person name="Goeker M."/>
        </authorList>
    </citation>
    <scope>NUCLEOTIDE SEQUENCE [LARGE SCALE GENOMIC DNA]</scope>
    <source>
        <strain evidence="3 4">DSM 26916</strain>
    </source>
</reference>
<dbReference type="SMART" id="SM00327">
    <property type="entry name" value="VWA"/>
    <property type="match status" value="1"/>
</dbReference>
<evidence type="ECO:0000256" key="1">
    <source>
        <dbReference type="SAM" id="MobiDB-lite"/>
    </source>
</evidence>
<dbReference type="PANTHER" id="PTHR41248:SF1">
    <property type="entry name" value="NORD PROTEIN"/>
    <property type="match status" value="1"/>
</dbReference>
<proteinExistence type="predicted"/>
<dbReference type="Pfam" id="PF00092">
    <property type="entry name" value="VWA"/>
    <property type="match status" value="1"/>
</dbReference>
<sequence length="615" mass="68003">MEEWVGDLWHRWITKTARRDHPEAAVRLADMEKTLGVVFRALGGDAGLRVAAASDQHHGARRRLLERIAGTGLRSAHAALDMETLRLPPSIAYFADRSLNRDLYLWLTAVAAHEPPPSAHEWIVRNQQATISALHRFPGLKARYDRLVAAAIAERIAPETMPEDEAAQERAVRAALTAPGTVPRLPTLSRPKAKALQPVPLWLYPAPTALPRGRGGANQNPESAGAKQEEAERKQYQAERVDMPENESPMILMFRAESILSWAEFVRVNRDTDEDENPDAGAAAESLDKLSLADDDGQRVASKVRFDLDLPAAAEDDIPLGPGIPLPEWDYRKHELKPDYCRLQPLLARGAEPMPLPERLRRPARKLRSQFAALAPARRWLKAQPDGTELDIDACVRIHTDRLAGQHFGNAGAYLAMNQRERDLACLVLADLSLSTDAGIADEHRVIDVIRDSLMLFGEALGATGDAFALYGFSSLKRSLVRFHEIKTFADPLDAAARGRIAAIKPGYYTRIGAAIRHATTLLNKQPAAMRLLLILSDGKPHDIDLYEGRYGIEDTRMSVIDARKAGIKPFCVTIDREGASYLPHVFGPGGFTVLRKPEELPTKLPLLYAQLTGH</sequence>
<dbReference type="Gene3D" id="3.40.50.410">
    <property type="entry name" value="von Willebrand factor, type A domain"/>
    <property type="match status" value="1"/>
</dbReference>
<dbReference type="RefSeq" id="WP_121242933.1">
    <property type="nucleotide sequence ID" value="NZ_BHVV01000008.1"/>
</dbReference>
<comment type="caution">
    <text evidence="3">The sequence shown here is derived from an EMBL/GenBank/DDBJ whole genome shotgun (WGS) entry which is preliminary data.</text>
</comment>
<keyword evidence="4" id="KW-1185">Reference proteome</keyword>
<dbReference type="AlphaFoldDB" id="A0A497X918"/>
<evidence type="ECO:0000313" key="3">
    <source>
        <dbReference type="EMBL" id="RLJ62690.1"/>
    </source>
</evidence>
<dbReference type="SUPFAM" id="SSF53300">
    <property type="entry name" value="vWA-like"/>
    <property type="match status" value="1"/>
</dbReference>
<evidence type="ECO:0000313" key="4">
    <source>
        <dbReference type="Proteomes" id="UP000268908"/>
    </source>
</evidence>
<dbReference type="OrthoDB" id="9758211at2"/>
<dbReference type="InterPro" id="IPR036465">
    <property type="entry name" value="vWFA_dom_sf"/>
</dbReference>
<dbReference type="PANTHER" id="PTHR41248">
    <property type="entry name" value="NORD PROTEIN"/>
    <property type="match status" value="1"/>
</dbReference>
<dbReference type="InterPro" id="IPR002035">
    <property type="entry name" value="VWF_A"/>
</dbReference>
<organism evidence="3 4">
    <name type="scientific">Sulfurisoma sediminicola</name>
    <dbReference type="NCBI Taxonomy" id="1381557"/>
    <lineage>
        <taxon>Bacteria</taxon>
        <taxon>Pseudomonadati</taxon>
        <taxon>Pseudomonadota</taxon>
        <taxon>Betaproteobacteria</taxon>
        <taxon>Nitrosomonadales</taxon>
        <taxon>Sterolibacteriaceae</taxon>
        <taxon>Sulfurisoma</taxon>
    </lineage>
</organism>
<feature type="domain" description="VWFA" evidence="2">
    <location>
        <begin position="423"/>
        <end position="613"/>
    </location>
</feature>
<evidence type="ECO:0000259" key="2">
    <source>
        <dbReference type="SMART" id="SM00327"/>
    </source>
</evidence>
<dbReference type="Proteomes" id="UP000268908">
    <property type="component" value="Unassembled WGS sequence"/>
</dbReference>
<dbReference type="InterPro" id="IPR051928">
    <property type="entry name" value="NorD/CobT"/>
</dbReference>